<feature type="domain" description="SsuA/THI5-like" evidence="2">
    <location>
        <begin position="46"/>
        <end position="257"/>
    </location>
</feature>
<dbReference type="InterPro" id="IPR027939">
    <property type="entry name" value="NMT1/THI5"/>
</dbReference>
<evidence type="ECO:0000259" key="2">
    <source>
        <dbReference type="Pfam" id="PF09084"/>
    </source>
</evidence>
<evidence type="ECO:0000313" key="4">
    <source>
        <dbReference type="Proteomes" id="UP001410394"/>
    </source>
</evidence>
<keyword evidence="4" id="KW-1185">Reference proteome</keyword>
<dbReference type="SUPFAM" id="SSF53850">
    <property type="entry name" value="Periplasmic binding protein-like II"/>
    <property type="match status" value="1"/>
</dbReference>
<name>A0ABU9Z227_9RHOO</name>
<dbReference type="Pfam" id="PF09084">
    <property type="entry name" value="NMT1"/>
    <property type="match status" value="1"/>
</dbReference>
<dbReference type="PANTHER" id="PTHR31528">
    <property type="entry name" value="4-AMINO-5-HYDROXYMETHYL-2-METHYLPYRIMIDINE PHOSPHATE SYNTHASE THI11-RELATED"/>
    <property type="match status" value="1"/>
</dbReference>
<dbReference type="RefSeq" id="WP_345920786.1">
    <property type="nucleotide sequence ID" value="NZ_JBDIVE010000010.1"/>
</dbReference>
<organism evidence="3 4">
    <name type="scientific">Uliginosibacterium sediminicola</name>
    <dbReference type="NCBI Taxonomy" id="2024550"/>
    <lineage>
        <taxon>Bacteria</taxon>
        <taxon>Pseudomonadati</taxon>
        <taxon>Pseudomonadota</taxon>
        <taxon>Betaproteobacteria</taxon>
        <taxon>Rhodocyclales</taxon>
        <taxon>Zoogloeaceae</taxon>
        <taxon>Uliginosibacterium</taxon>
    </lineage>
</organism>
<dbReference type="PANTHER" id="PTHR31528:SF15">
    <property type="entry name" value="RIBOFLAVIN-BINDING PROTEIN RIBY"/>
    <property type="match status" value="1"/>
</dbReference>
<reference evidence="3 4" key="1">
    <citation type="journal article" date="2018" name="Int. J. Syst. Evol. Microbiol.">
        <title>Uliginosibacterium sediminicola sp. nov., isolated from freshwater sediment.</title>
        <authorList>
            <person name="Hwang W.M."/>
            <person name="Kim S.M."/>
            <person name="Kang K."/>
            <person name="Ahn T.Y."/>
        </authorList>
    </citation>
    <scope>NUCLEOTIDE SEQUENCE [LARGE SCALE GENOMIC DNA]</scope>
    <source>
        <strain evidence="3 4">M1-21</strain>
    </source>
</reference>
<dbReference type="Gene3D" id="3.40.190.10">
    <property type="entry name" value="Periplasmic binding protein-like II"/>
    <property type="match status" value="2"/>
</dbReference>
<evidence type="ECO:0000256" key="1">
    <source>
        <dbReference type="SAM" id="SignalP"/>
    </source>
</evidence>
<protein>
    <submittedName>
        <fullName evidence="3">ABC transporter substrate-binding protein</fullName>
    </submittedName>
</protein>
<feature type="chain" id="PRO_5047064299" evidence="1">
    <location>
        <begin position="28"/>
        <end position="343"/>
    </location>
</feature>
<proteinExistence type="predicted"/>
<keyword evidence="1" id="KW-0732">Signal</keyword>
<dbReference type="Proteomes" id="UP001410394">
    <property type="component" value="Unassembled WGS sequence"/>
</dbReference>
<accession>A0ABU9Z227</accession>
<sequence length="343" mass="37537">MKFARSCAALVFALTASLALLPTSASAETKLKMTLNWKFEGPQAWFFLAQEKGYFKAEGLDVQIDSGEGSAASIPKVASGAYDVGYGDLGAIIEMASKFPASAPVAVYMMYNVTPYVVAVKANSPYKTLKDFEGHTLGGPGNDAALKLFPVVAKAAGVDSSKVNITNMAPNLREQMLMRDQIDGAFGFMLTVAFSAKAIGIDPDKELRFIKYADSGVDSYSNTLFFSQQIVKNHPEVVQGFLRAVNRAIKEVIANPEPGLDLVMKRDPLLNRNIERERLIATYKLQMSSPEIARIGLGDVDDVRLKRNIDLIVSTSNLTRTPALTEVFDRRFLPPRSERPSKL</sequence>
<feature type="signal peptide" evidence="1">
    <location>
        <begin position="1"/>
        <end position="27"/>
    </location>
</feature>
<gene>
    <name evidence="3" type="ORF">ABDB84_16125</name>
</gene>
<dbReference type="EMBL" id="JBDIVE010000010">
    <property type="protein sequence ID" value="MEN3070010.1"/>
    <property type="molecule type" value="Genomic_DNA"/>
</dbReference>
<evidence type="ECO:0000313" key="3">
    <source>
        <dbReference type="EMBL" id="MEN3070010.1"/>
    </source>
</evidence>
<comment type="caution">
    <text evidence="3">The sequence shown here is derived from an EMBL/GenBank/DDBJ whole genome shotgun (WGS) entry which is preliminary data.</text>
</comment>
<dbReference type="InterPro" id="IPR015168">
    <property type="entry name" value="SsuA/THI5"/>
</dbReference>